<dbReference type="AlphaFoldDB" id="A0A1G9UZ90"/>
<dbReference type="EMBL" id="FNGY01000004">
    <property type="protein sequence ID" value="SDM64965.1"/>
    <property type="molecule type" value="Genomic_DNA"/>
</dbReference>
<dbReference type="Proteomes" id="UP000183200">
    <property type="component" value="Unassembled WGS sequence"/>
</dbReference>
<name>A0A1G9UZ90_9SPHI</name>
<sequence>MWYNFYSDLQMKLNLSNPDFCIYLLSQFPFAADDEKEMMLSDYMMEQFEMPAKGWLEELSGQTDENERELDPWNGYTYVHEVNDKVTLFAEFHSYNTVYFFNDIYLGNTGGHFHLSLLSWTELKEIISNDKAELSPLFLLLLPLVIGNESERAEIESKISEALQQTALDLNDPHLGQITKFLTRHLIFGESHKNRLMHKEHIGLTTSRNHSERNQEHSEEELKQINEIISLASGA</sequence>
<organism evidence="1 2">
    <name type="scientific">Pedobacter steynii</name>
    <dbReference type="NCBI Taxonomy" id="430522"/>
    <lineage>
        <taxon>Bacteria</taxon>
        <taxon>Pseudomonadati</taxon>
        <taxon>Bacteroidota</taxon>
        <taxon>Sphingobacteriia</taxon>
        <taxon>Sphingobacteriales</taxon>
        <taxon>Sphingobacteriaceae</taxon>
        <taxon>Pedobacter</taxon>
    </lineage>
</organism>
<protein>
    <submittedName>
        <fullName evidence="1">Immunity protein 19</fullName>
    </submittedName>
</protein>
<dbReference type="InterPro" id="IPR029086">
    <property type="entry name" value="Imm19"/>
</dbReference>
<dbReference type="Pfam" id="PF15563">
    <property type="entry name" value="Imm19"/>
    <property type="match status" value="1"/>
</dbReference>
<reference evidence="2" key="1">
    <citation type="submission" date="2016-10" db="EMBL/GenBank/DDBJ databases">
        <authorList>
            <person name="Varghese N."/>
            <person name="Submissions S."/>
        </authorList>
    </citation>
    <scope>NUCLEOTIDE SEQUENCE [LARGE SCALE GENOMIC DNA]</scope>
    <source>
        <strain evidence="2">DSM 19110</strain>
    </source>
</reference>
<keyword evidence="2" id="KW-1185">Reference proteome</keyword>
<evidence type="ECO:0000313" key="1">
    <source>
        <dbReference type="EMBL" id="SDM64965.1"/>
    </source>
</evidence>
<proteinExistence type="predicted"/>
<gene>
    <name evidence="1" type="ORF">SAMN05421820_104326</name>
</gene>
<accession>A0A1G9UZ90</accession>
<evidence type="ECO:0000313" key="2">
    <source>
        <dbReference type="Proteomes" id="UP000183200"/>
    </source>
</evidence>
<dbReference type="OrthoDB" id="2080912at2"/>